<dbReference type="RefSeq" id="WP_093558049.1">
    <property type="nucleotide sequence ID" value="NZ_FPBO01000026.1"/>
</dbReference>
<organism evidence="2 3">
    <name type="scientific">Pseudoduganella namucuonensis</name>
    <dbReference type="NCBI Taxonomy" id="1035707"/>
    <lineage>
        <taxon>Bacteria</taxon>
        <taxon>Pseudomonadati</taxon>
        <taxon>Pseudomonadota</taxon>
        <taxon>Betaproteobacteria</taxon>
        <taxon>Burkholderiales</taxon>
        <taxon>Oxalobacteraceae</taxon>
        <taxon>Telluria group</taxon>
        <taxon>Pseudoduganella</taxon>
    </lineage>
</organism>
<dbReference type="OrthoDB" id="3828095at2"/>
<sequence>MATQLTLHHCPQSRSTGVLALLRELDAPFELHLMNMKRGENRAPAYLAINPLGKVPAITHDGAVITEQVAIYQYLAELFPAAGLAPALGDPSRGPYLRWLALYGSCFEPAVIDHWMQRPPTDKMACPYGDFDSIFTLFTDQLAKGPYLLGDKFSAVDVLWGTSIGWMNAFKLLPESSLIAAYAERIASRPAVMAANAEDAELAAAQAQAA</sequence>
<dbReference type="Pfam" id="PF02798">
    <property type="entry name" value="GST_N"/>
    <property type="match status" value="1"/>
</dbReference>
<dbReference type="AlphaFoldDB" id="A0A1I7LBZ5"/>
<evidence type="ECO:0000313" key="3">
    <source>
        <dbReference type="Proteomes" id="UP000199391"/>
    </source>
</evidence>
<dbReference type="SFLD" id="SFLDG00358">
    <property type="entry name" value="Main_(cytGST)"/>
    <property type="match status" value="1"/>
</dbReference>
<keyword evidence="2" id="KW-0808">Transferase</keyword>
<reference evidence="3" key="1">
    <citation type="submission" date="2016-10" db="EMBL/GenBank/DDBJ databases">
        <authorList>
            <person name="Varghese N."/>
            <person name="Submissions S."/>
        </authorList>
    </citation>
    <scope>NUCLEOTIDE SEQUENCE [LARGE SCALE GENOMIC DNA]</scope>
    <source>
        <strain evidence="3">CGMCC 1.11014</strain>
    </source>
</reference>
<dbReference type="InterPro" id="IPR004045">
    <property type="entry name" value="Glutathione_S-Trfase_N"/>
</dbReference>
<dbReference type="GO" id="GO:0016740">
    <property type="term" value="F:transferase activity"/>
    <property type="evidence" value="ECO:0007669"/>
    <property type="project" value="UniProtKB-KW"/>
</dbReference>
<dbReference type="CDD" id="cd03046">
    <property type="entry name" value="GST_N_GTT1_like"/>
    <property type="match status" value="1"/>
</dbReference>
<name>A0A1I7LBZ5_9BURK</name>
<dbReference type="SUPFAM" id="SSF47616">
    <property type="entry name" value="GST C-terminal domain-like"/>
    <property type="match status" value="1"/>
</dbReference>
<dbReference type="InterPro" id="IPR040079">
    <property type="entry name" value="Glutathione_S-Trfase"/>
</dbReference>
<accession>A0A1I7LBZ5</accession>
<dbReference type="SFLD" id="SFLDS00019">
    <property type="entry name" value="Glutathione_Transferase_(cytos"/>
    <property type="match status" value="1"/>
</dbReference>
<evidence type="ECO:0000313" key="2">
    <source>
        <dbReference type="EMBL" id="SFV07200.1"/>
    </source>
</evidence>
<proteinExistence type="predicted"/>
<feature type="domain" description="GST N-terminal" evidence="1">
    <location>
        <begin position="2"/>
        <end position="83"/>
    </location>
</feature>
<protein>
    <submittedName>
        <fullName evidence="2">Glutathione S-transferase</fullName>
    </submittedName>
</protein>
<dbReference type="EMBL" id="FPBO01000026">
    <property type="protein sequence ID" value="SFV07200.1"/>
    <property type="molecule type" value="Genomic_DNA"/>
</dbReference>
<gene>
    <name evidence="2" type="ORF">SAMN05216552_102669</name>
</gene>
<dbReference type="PANTHER" id="PTHR44051:SF21">
    <property type="entry name" value="GLUTATHIONE S-TRANSFERASE FAMILY PROTEIN"/>
    <property type="match status" value="1"/>
</dbReference>
<dbReference type="InterPro" id="IPR036249">
    <property type="entry name" value="Thioredoxin-like_sf"/>
</dbReference>
<dbReference type="CDD" id="cd03207">
    <property type="entry name" value="GST_C_8"/>
    <property type="match status" value="1"/>
</dbReference>
<dbReference type="SFLD" id="SFLDG01150">
    <property type="entry name" value="Main.1:_Beta-like"/>
    <property type="match status" value="1"/>
</dbReference>
<dbReference type="Proteomes" id="UP000199391">
    <property type="component" value="Unassembled WGS sequence"/>
</dbReference>
<evidence type="ECO:0000259" key="1">
    <source>
        <dbReference type="PROSITE" id="PS50404"/>
    </source>
</evidence>
<dbReference type="SUPFAM" id="SSF52833">
    <property type="entry name" value="Thioredoxin-like"/>
    <property type="match status" value="1"/>
</dbReference>
<dbReference type="Gene3D" id="3.40.30.10">
    <property type="entry name" value="Glutaredoxin"/>
    <property type="match status" value="1"/>
</dbReference>
<keyword evidence="3" id="KW-1185">Reference proteome</keyword>
<dbReference type="Gene3D" id="1.20.1050.10">
    <property type="match status" value="1"/>
</dbReference>
<dbReference type="PANTHER" id="PTHR44051">
    <property type="entry name" value="GLUTATHIONE S-TRANSFERASE-RELATED"/>
    <property type="match status" value="1"/>
</dbReference>
<dbReference type="PROSITE" id="PS50404">
    <property type="entry name" value="GST_NTER"/>
    <property type="match status" value="1"/>
</dbReference>
<dbReference type="STRING" id="1035707.SAMN05216552_102669"/>
<dbReference type="InterPro" id="IPR036282">
    <property type="entry name" value="Glutathione-S-Trfase_C_sf"/>
</dbReference>